<accession>A0A512J1R4</accession>
<comment type="caution">
    <text evidence="2">The sequence shown here is derived from an EMBL/GenBank/DDBJ whole genome shotgun (WGS) entry which is preliminary data.</text>
</comment>
<dbReference type="AlphaFoldDB" id="A0A512J1R4"/>
<evidence type="ECO:0008006" key="6">
    <source>
        <dbReference type="Google" id="ProtNLM"/>
    </source>
</evidence>
<dbReference type="Proteomes" id="UP000321960">
    <property type="component" value="Unassembled WGS sequence"/>
</dbReference>
<name>A0A512J1R4_9HYPH</name>
<evidence type="ECO:0000313" key="2">
    <source>
        <dbReference type="EMBL" id="GEP03908.1"/>
    </source>
</evidence>
<dbReference type="PANTHER" id="PTHR43300:SF7">
    <property type="entry name" value="UDP-N-ACETYLBACILLOSAMINE N-ACETYLTRANSFERASE"/>
    <property type="match status" value="1"/>
</dbReference>
<dbReference type="EMBL" id="BSPK01000067">
    <property type="protein sequence ID" value="GLS65233.1"/>
    <property type="molecule type" value="Genomic_DNA"/>
</dbReference>
<dbReference type="SUPFAM" id="SSF51161">
    <property type="entry name" value="Trimeric LpxA-like enzymes"/>
    <property type="match status" value="1"/>
</dbReference>
<protein>
    <recommendedName>
        <fullName evidence="6">Acetyltransferase</fullName>
    </recommendedName>
</protein>
<evidence type="ECO:0000313" key="4">
    <source>
        <dbReference type="Proteomes" id="UP000321960"/>
    </source>
</evidence>
<dbReference type="InterPro" id="IPR050179">
    <property type="entry name" value="Trans_hexapeptide_repeat"/>
</dbReference>
<organism evidence="2 4">
    <name type="scientific">Methylobacterium oxalidis</name>
    <dbReference type="NCBI Taxonomy" id="944322"/>
    <lineage>
        <taxon>Bacteria</taxon>
        <taxon>Pseudomonadati</taxon>
        <taxon>Pseudomonadota</taxon>
        <taxon>Alphaproteobacteria</taxon>
        <taxon>Hyphomicrobiales</taxon>
        <taxon>Methylobacteriaceae</taxon>
        <taxon>Methylobacterium</taxon>
    </lineage>
</organism>
<keyword evidence="5" id="KW-1185">Reference proteome</keyword>
<dbReference type="Gene3D" id="2.160.10.10">
    <property type="entry name" value="Hexapeptide repeat proteins"/>
    <property type="match status" value="1"/>
</dbReference>
<evidence type="ECO:0000313" key="3">
    <source>
        <dbReference type="EMBL" id="GLS65233.1"/>
    </source>
</evidence>
<proteinExistence type="inferred from homology"/>
<reference evidence="3" key="1">
    <citation type="journal article" date="2014" name="Int. J. Syst. Evol. Microbiol.">
        <title>Complete genome of a new Firmicutes species belonging to the dominant human colonic microbiota ('Ruminococcus bicirculans') reveals two chromosomes and a selective capacity to utilize plant glucans.</title>
        <authorList>
            <consortium name="NISC Comparative Sequencing Program"/>
            <person name="Wegmann U."/>
            <person name="Louis P."/>
            <person name="Goesmann A."/>
            <person name="Henrissat B."/>
            <person name="Duncan S.H."/>
            <person name="Flint H.J."/>
        </authorList>
    </citation>
    <scope>NUCLEOTIDE SEQUENCE</scope>
    <source>
        <strain evidence="3">NBRC 107715</strain>
    </source>
</reference>
<reference evidence="3" key="4">
    <citation type="submission" date="2023-01" db="EMBL/GenBank/DDBJ databases">
        <title>Draft genome sequence of Methylobacterium oxalidis strain NBRC 107715.</title>
        <authorList>
            <person name="Sun Q."/>
            <person name="Mori K."/>
        </authorList>
    </citation>
    <scope>NUCLEOTIDE SEQUENCE</scope>
    <source>
        <strain evidence="3">NBRC 107715</strain>
    </source>
</reference>
<sequence>MTTRVLLYGVGSPVVADVEESLHRAGLALAAGIRNRPCESHLSEAATILAPEALSPDLLALPFLVPLFTPAHRRLAAGEAAARGLAHPFTLIDPSVAAPRRIDLGSGCYVNAGCSLGAASRFGAFVFVNRGASIGHHADLGDFVSIGPGVVLAGHVTMGRGSVAGAGATILPERTIGANAVVGGGAVVTRDVPDGCLVLGNPARIVRRDIGGYQGLPVT</sequence>
<gene>
    <name evidence="3" type="ORF">GCM10007888_36150</name>
    <name evidence="2" type="ORF">MOX02_19460</name>
</gene>
<dbReference type="RefSeq" id="WP_147025573.1">
    <property type="nucleotide sequence ID" value="NZ_BJZU01000030.1"/>
</dbReference>
<dbReference type="EMBL" id="BJZU01000030">
    <property type="protein sequence ID" value="GEP03908.1"/>
    <property type="molecule type" value="Genomic_DNA"/>
</dbReference>
<dbReference type="OrthoDB" id="9815592at2"/>
<evidence type="ECO:0000256" key="1">
    <source>
        <dbReference type="ARBA" id="ARBA00007274"/>
    </source>
</evidence>
<evidence type="ECO:0000313" key="5">
    <source>
        <dbReference type="Proteomes" id="UP001156856"/>
    </source>
</evidence>
<dbReference type="Proteomes" id="UP001156856">
    <property type="component" value="Unassembled WGS sequence"/>
</dbReference>
<dbReference type="PANTHER" id="PTHR43300">
    <property type="entry name" value="ACETYLTRANSFERASE"/>
    <property type="match status" value="1"/>
</dbReference>
<comment type="similarity">
    <text evidence="1">Belongs to the transferase hexapeptide repeat family.</text>
</comment>
<reference evidence="2 4" key="3">
    <citation type="submission" date="2019-07" db="EMBL/GenBank/DDBJ databases">
        <title>Whole genome shotgun sequence of Methylobacterium oxalidis NBRC 107715.</title>
        <authorList>
            <person name="Hosoyama A."/>
            <person name="Uohara A."/>
            <person name="Ohji S."/>
            <person name="Ichikawa N."/>
        </authorList>
    </citation>
    <scope>NUCLEOTIDE SEQUENCE [LARGE SCALE GENOMIC DNA]</scope>
    <source>
        <strain evidence="2 4">NBRC 107715</strain>
    </source>
</reference>
<reference evidence="5" key="2">
    <citation type="journal article" date="2019" name="Int. J. Syst. Evol. Microbiol.">
        <title>The Global Catalogue of Microorganisms (GCM) 10K type strain sequencing project: providing services to taxonomists for standard genome sequencing and annotation.</title>
        <authorList>
            <consortium name="The Broad Institute Genomics Platform"/>
            <consortium name="The Broad Institute Genome Sequencing Center for Infectious Disease"/>
            <person name="Wu L."/>
            <person name="Ma J."/>
        </authorList>
    </citation>
    <scope>NUCLEOTIDE SEQUENCE [LARGE SCALE GENOMIC DNA]</scope>
    <source>
        <strain evidence="5">NBRC 107715</strain>
    </source>
</reference>
<dbReference type="InterPro" id="IPR011004">
    <property type="entry name" value="Trimer_LpxA-like_sf"/>
</dbReference>